<dbReference type="PROSITE" id="PS00409">
    <property type="entry name" value="PROKAR_NTER_METHYL"/>
    <property type="match status" value="1"/>
</dbReference>
<accession>A0ABU3K6G0</accession>
<dbReference type="RefSeq" id="WP_313832373.1">
    <property type="nucleotide sequence ID" value="NZ_JAQOUE010000001.1"/>
</dbReference>
<keyword evidence="1" id="KW-1133">Transmembrane helix</keyword>
<evidence type="ECO:0000313" key="2">
    <source>
        <dbReference type="EMBL" id="MDT7042019.1"/>
    </source>
</evidence>
<protein>
    <recommendedName>
        <fullName evidence="4">Prepilin-type N-terminal cleavage/methylation domain-containing protein</fullName>
    </recommendedName>
</protein>
<keyword evidence="3" id="KW-1185">Reference proteome</keyword>
<comment type="caution">
    <text evidence="2">The sequence shown here is derived from an EMBL/GenBank/DDBJ whole genome shotgun (WGS) entry which is preliminary data.</text>
</comment>
<evidence type="ECO:0000256" key="1">
    <source>
        <dbReference type="SAM" id="Phobius"/>
    </source>
</evidence>
<dbReference type="InterPro" id="IPR012902">
    <property type="entry name" value="N_methyl_site"/>
</dbReference>
<keyword evidence="1" id="KW-0472">Membrane</keyword>
<reference evidence="2 3" key="1">
    <citation type="journal article" date="2023" name="ISME J.">
        <title>Cultivation and genomic characterization of novel and ubiquitous marine nitrite-oxidizing bacteria from the Nitrospirales.</title>
        <authorList>
            <person name="Mueller A.J."/>
            <person name="Daebeler A."/>
            <person name="Herbold C.W."/>
            <person name="Kirkegaard R.H."/>
            <person name="Daims H."/>
        </authorList>
    </citation>
    <scope>NUCLEOTIDE SEQUENCE [LARGE SCALE GENOMIC DNA]</scope>
    <source>
        <strain evidence="2 3">EB</strain>
    </source>
</reference>
<organism evidence="2 3">
    <name type="scientific">Candidatus Nitronereus thalassa</name>
    <dbReference type="NCBI Taxonomy" id="3020898"/>
    <lineage>
        <taxon>Bacteria</taxon>
        <taxon>Pseudomonadati</taxon>
        <taxon>Nitrospirota</taxon>
        <taxon>Nitrospiria</taxon>
        <taxon>Nitrospirales</taxon>
        <taxon>Nitrospiraceae</taxon>
        <taxon>Candidatus Nitronereus</taxon>
    </lineage>
</organism>
<proteinExistence type="predicted"/>
<evidence type="ECO:0008006" key="4">
    <source>
        <dbReference type="Google" id="ProtNLM"/>
    </source>
</evidence>
<keyword evidence="1" id="KW-0812">Transmembrane</keyword>
<gene>
    <name evidence="2" type="ORF">PPG34_06610</name>
</gene>
<name>A0ABU3K6G0_9BACT</name>
<feature type="transmembrane region" description="Helical" evidence="1">
    <location>
        <begin position="12"/>
        <end position="34"/>
    </location>
</feature>
<dbReference type="EMBL" id="JAQOUE010000001">
    <property type="protein sequence ID" value="MDT7042019.1"/>
    <property type="molecule type" value="Genomic_DNA"/>
</dbReference>
<sequence length="124" mass="13359">MGNRRGLTLVEIIIAMGLVFVALLALSGLATVSWKGAATGKHLSTATFLAQEKIEQLTLIGYNPAILGQIVTDEPYESLLDFPLYRRVIAISPNTPNVGLHTITVTVSWAEDRHSVSLSTIVAE</sequence>
<dbReference type="Proteomes" id="UP001250932">
    <property type="component" value="Unassembled WGS sequence"/>
</dbReference>
<evidence type="ECO:0000313" key="3">
    <source>
        <dbReference type="Proteomes" id="UP001250932"/>
    </source>
</evidence>